<keyword evidence="2" id="KW-0472">Membrane</keyword>
<protein>
    <submittedName>
        <fullName evidence="3">Uncharacterized protein</fullName>
    </submittedName>
</protein>
<reference evidence="3" key="1">
    <citation type="submission" date="2019-12" db="EMBL/GenBank/DDBJ databases">
        <title>Genome sequencing and annotation of Brassica cretica.</title>
        <authorList>
            <person name="Studholme D.J."/>
            <person name="Sarris P.F."/>
        </authorList>
    </citation>
    <scope>NUCLEOTIDE SEQUENCE</scope>
    <source>
        <strain evidence="3">PFS-001/15</strain>
        <tissue evidence="3">Leaf</tissue>
    </source>
</reference>
<dbReference type="AlphaFoldDB" id="A0A8S9I8F3"/>
<accession>A0A8S9I8F3</accession>
<dbReference type="EMBL" id="QGKW02001911">
    <property type="protein sequence ID" value="KAF2565713.1"/>
    <property type="molecule type" value="Genomic_DNA"/>
</dbReference>
<gene>
    <name evidence="3" type="ORF">F2Q68_00027350</name>
</gene>
<organism evidence="3 4">
    <name type="scientific">Brassica cretica</name>
    <name type="common">Mustard</name>
    <dbReference type="NCBI Taxonomy" id="69181"/>
    <lineage>
        <taxon>Eukaryota</taxon>
        <taxon>Viridiplantae</taxon>
        <taxon>Streptophyta</taxon>
        <taxon>Embryophyta</taxon>
        <taxon>Tracheophyta</taxon>
        <taxon>Spermatophyta</taxon>
        <taxon>Magnoliopsida</taxon>
        <taxon>eudicotyledons</taxon>
        <taxon>Gunneridae</taxon>
        <taxon>Pentapetalae</taxon>
        <taxon>rosids</taxon>
        <taxon>malvids</taxon>
        <taxon>Brassicales</taxon>
        <taxon>Brassicaceae</taxon>
        <taxon>Brassiceae</taxon>
        <taxon>Brassica</taxon>
    </lineage>
</organism>
<keyword evidence="2" id="KW-1133">Transmembrane helix</keyword>
<feature type="region of interest" description="Disordered" evidence="1">
    <location>
        <begin position="74"/>
        <end position="99"/>
    </location>
</feature>
<keyword evidence="2" id="KW-0812">Transmembrane</keyword>
<dbReference type="Proteomes" id="UP000712281">
    <property type="component" value="Unassembled WGS sequence"/>
</dbReference>
<sequence length="99" mass="11536">MIKLFTSFFFNSYAIVLILFFFFFFLFLQLHCFFFDLISKIINSRIIIGYRFTIVSTIALNGSRSCFITFNKGRGSGSLVLPRRKARSASSYKEKTDLQ</sequence>
<name>A0A8S9I8F3_BRACR</name>
<evidence type="ECO:0000313" key="4">
    <source>
        <dbReference type="Proteomes" id="UP000712281"/>
    </source>
</evidence>
<evidence type="ECO:0000256" key="2">
    <source>
        <dbReference type="SAM" id="Phobius"/>
    </source>
</evidence>
<feature type="transmembrane region" description="Helical" evidence="2">
    <location>
        <begin position="12"/>
        <end position="35"/>
    </location>
</feature>
<evidence type="ECO:0000256" key="1">
    <source>
        <dbReference type="SAM" id="MobiDB-lite"/>
    </source>
</evidence>
<proteinExistence type="predicted"/>
<evidence type="ECO:0000313" key="3">
    <source>
        <dbReference type="EMBL" id="KAF2565713.1"/>
    </source>
</evidence>
<comment type="caution">
    <text evidence="3">The sequence shown here is derived from an EMBL/GenBank/DDBJ whole genome shotgun (WGS) entry which is preliminary data.</text>
</comment>